<reference evidence="9 10" key="1">
    <citation type="submission" date="2024-03" db="EMBL/GenBank/DDBJ databases">
        <authorList>
            <person name="Martinez-Hernandez J."/>
        </authorList>
    </citation>
    <scope>NUCLEOTIDE SEQUENCE [LARGE SCALE GENOMIC DNA]</scope>
</reference>
<dbReference type="AlphaFoldDB" id="A0AAV1XAI0"/>
<dbReference type="PANTHER" id="PTHR45967">
    <property type="entry name" value="G-BOX-BINDING FACTOR 3-RELATED"/>
    <property type="match status" value="1"/>
</dbReference>
<sequence length="210" mass="23781">MGTEESNTFVTPYKLLVPQDGTLDETLPPHWTSSMQPFDNHGSTSTSLLNSDAAGLYIRNYTLPKEDFPSPKKQKCAVMLRNEDPGEQNQDLGTCLNPTTSISPQFFKLEDDAIRKERKRQSNRESAKRSRMRKQKECDDLHRNMDILKDENSKLTQMLMMLSEECMELTVENDSIQEELVEMYGPESIADLLPMKPASGGSQITVKGET</sequence>
<comment type="subcellular location">
    <subcellularLocation>
        <location evidence="1">Nucleus</location>
    </subcellularLocation>
</comment>
<dbReference type="Pfam" id="PF00170">
    <property type="entry name" value="bZIP_1"/>
    <property type="match status" value="1"/>
</dbReference>
<evidence type="ECO:0000256" key="3">
    <source>
        <dbReference type="ARBA" id="ARBA00023015"/>
    </source>
</evidence>
<dbReference type="Proteomes" id="UP001497480">
    <property type="component" value="Unassembled WGS sequence"/>
</dbReference>
<evidence type="ECO:0000256" key="5">
    <source>
        <dbReference type="ARBA" id="ARBA00023163"/>
    </source>
</evidence>
<evidence type="ECO:0000313" key="9">
    <source>
        <dbReference type="EMBL" id="CAL0318621.1"/>
    </source>
</evidence>
<proteinExistence type="inferred from homology"/>
<dbReference type="InterPro" id="IPR004827">
    <property type="entry name" value="bZIP"/>
</dbReference>
<evidence type="ECO:0000256" key="4">
    <source>
        <dbReference type="ARBA" id="ARBA00023125"/>
    </source>
</evidence>
<accession>A0AAV1XAI0</accession>
<evidence type="ECO:0000256" key="7">
    <source>
        <dbReference type="SAM" id="MobiDB-lite"/>
    </source>
</evidence>
<dbReference type="EMBL" id="CAXHTB010000013">
    <property type="protein sequence ID" value="CAL0318621.1"/>
    <property type="molecule type" value="Genomic_DNA"/>
</dbReference>
<dbReference type="GO" id="GO:0043565">
    <property type="term" value="F:sequence-specific DNA binding"/>
    <property type="evidence" value="ECO:0007669"/>
    <property type="project" value="InterPro"/>
</dbReference>
<evidence type="ECO:0000256" key="6">
    <source>
        <dbReference type="ARBA" id="ARBA00023242"/>
    </source>
</evidence>
<dbReference type="PROSITE" id="PS50217">
    <property type="entry name" value="BZIP"/>
    <property type="match status" value="1"/>
</dbReference>
<dbReference type="InterPro" id="IPR046347">
    <property type="entry name" value="bZIP_sf"/>
</dbReference>
<dbReference type="SUPFAM" id="SSF57959">
    <property type="entry name" value="Leucine zipper domain"/>
    <property type="match status" value="1"/>
</dbReference>
<dbReference type="PANTHER" id="PTHR45967:SF38">
    <property type="entry name" value="G-BOX-BINDING FACTOR 2"/>
    <property type="match status" value="1"/>
</dbReference>
<evidence type="ECO:0000256" key="2">
    <source>
        <dbReference type="ARBA" id="ARBA00007163"/>
    </source>
</evidence>
<feature type="region of interest" description="Disordered" evidence="7">
    <location>
        <begin position="115"/>
        <end position="140"/>
    </location>
</feature>
<dbReference type="InterPro" id="IPR044827">
    <property type="entry name" value="GBF-like"/>
</dbReference>
<comment type="similarity">
    <text evidence="2">Belongs to the bZIP family.</text>
</comment>
<evidence type="ECO:0000313" key="10">
    <source>
        <dbReference type="Proteomes" id="UP001497480"/>
    </source>
</evidence>
<name>A0AAV1XAI0_LUPLU</name>
<dbReference type="GO" id="GO:0005634">
    <property type="term" value="C:nucleus"/>
    <property type="evidence" value="ECO:0007669"/>
    <property type="project" value="UniProtKB-SubCell"/>
</dbReference>
<keyword evidence="5" id="KW-0804">Transcription</keyword>
<dbReference type="PROSITE" id="PS00036">
    <property type="entry name" value="BZIP_BASIC"/>
    <property type="match status" value="1"/>
</dbReference>
<gene>
    <name evidence="9" type="ORF">LLUT_LOCUS19681</name>
</gene>
<keyword evidence="10" id="KW-1185">Reference proteome</keyword>
<protein>
    <recommendedName>
        <fullName evidence="8">BZIP domain-containing protein</fullName>
    </recommendedName>
</protein>
<dbReference type="GO" id="GO:0003700">
    <property type="term" value="F:DNA-binding transcription factor activity"/>
    <property type="evidence" value="ECO:0007669"/>
    <property type="project" value="InterPro"/>
</dbReference>
<keyword evidence="3" id="KW-0805">Transcription regulation</keyword>
<comment type="caution">
    <text evidence="9">The sequence shown here is derived from an EMBL/GenBank/DDBJ whole genome shotgun (WGS) entry which is preliminary data.</text>
</comment>
<dbReference type="Gene3D" id="1.20.5.170">
    <property type="match status" value="1"/>
</dbReference>
<dbReference type="CDD" id="cd14702">
    <property type="entry name" value="bZIP_plant_GBF1"/>
    <property type="match status" value="1"/>
</dbReference>
<evidence type="ECO:0000259" key="8">
    <source>
        <dbReference type="PROSITE" id="PS50217"/>
    </source>
</evidence>
<feature type="compositionally biased region" description="Basic and acidic residues" evidence="7">
    <location>
        <begin position="115"/>
        <end position="128"/>
    </location>
</feature>
<keyword evidence="4" id="KW-0238">DNA-binding</keyword>
<dbReference type="InterPro" id="IPR045314">
    <property type="entry name" value="bZIP_plant_GBF1"/>
</dbReference>
<organism evidence="9 10">
    <name type="scientific">Lupinus luteus</name>
    <name type="common">European yellow lupine</name>
    <dbReference type="NCBI Taxonomy" id="3873"/>
    <lineage>
        <taxon>Eukaryota</taxon>
        <taxon>Viridiplantae</taxon>
        <taxon>Streptophyta</taxon>
        <taxon>Embryophyta</taxon>
        <taxon>Tracheophyta</taxon>
        <taxon>Spermatophyta</taxon>
        <taxon>Magnoliopsida</taxon>
        <taxon>eudicotyledons</taxon>
        <taxon>Gunneridae</taxon>
        <taxon>Pentapetalae</taxon>
        <taxon>rosids</taxon>
        <taxon>fabids</taxon>
        <taxon>Fabales</taxon>
        <taxon>Fabaceae</taxon>
        <taxon>Papilionoideae</taxon>
        <taxon>50 kb inversion clade</taxon>
        <taxon>genistoids sensu lato</taxon>
        <taxon>core genistoids</taxon>
        <taxon>Genisteae</taxon>
        <taxon>Lupinus</taxon>
    </lineage>
</organism>
<feature type="domain" description="BZIP" evidence="8">
    <location>
        <begin position="113"/>
        <end position="176"/>
    </location>
</feature>
<keyword evidence="6" id="KW-0539">Nucleus</keyword>
<dbReference type="SMART" id="SM00338">
    <property type="entry name" value="BRLZ"/>
    <property type="match status" value="1"/>
</dbReference>
<evidence type="ECO:0000256" key="1">
    <source>
        <dbReference type="ARBA" id="ARBA00004123"/>
    </source>
</evidence>